<evidence type="ECO:0000256" key="3">
    <source>
        <dbReference type="ARBA" id="ARBA00035826"/>
    </source>
</evidence>
<comment type="similarity">
    <text evidence="1">Belongs to the proline racemase family.</text>
</comment>
<protein>
    <recommendedName>
        <fullName evidence="4">4-hydroxyproline epimerase</fullName>
        <ecNumber evidence="4">5.1.1.8</ecNumber>
    </recommendedName>
</protein>
<dbReference type="PANTHER" id="PTHR33442">
    <property type="entry name" value="TRANS-3-HYDROXY-L-PROLINE DEHYDRATASE"/>
    <property type="match status" value="1"/>
</dbReference>
<dbReference type="EMBL" id="FOAN01000004">
    <property type="protein sequence ID" value="SEL53198.1"/>
    <property type="molecule type" value="Genomic_DNA"/>
</dbReference>
<dbReference type="PIRSF" id="PIRSF029792">
    <property type="entry name" value="Pro_racemase"/>
    <property type="match status" value="1"/>
</dbReference>
<reference evidence="6" key="1">
    <citation type="submission" date="2016-10" db="EMBL/GenBank/DDBJ databases">
        <authorList>
            <person name="Varghese N."/>
            <person name="Submissions S."/>
        </authorList>
    </citation>
    <scope>NUCLEOTIDE SEQUENCE [LARGE SCALE GENOMIC DNA]</scope>
    <source>
        <strain evidence="6">LMG 26383,CCUG 61248,R- 45681</strain>
    </source>
</reference>
<evidence type="ECO:0000256" key="1">
    <source>
        <dbReference type="ARBA" id="ARBA00007529"/>
    </source>
</evidence>
<comment type="catalytic activity">
    <reaction evidence="3">
        <text>trans-4-hydroxy-L-proline = cis-4-hydroxy-D-proline</text>
        <dbReference type="Rhea" id="RHEA:21152"/>
        <dbReference type="ChEBI" id="CHEBI:57690"/>
        <dbReference type="ChEBI" id="CHEBI:58375"/>
        <dbReference type="EC" id="5.1.1.8"/>
    </reaction>
</comment>
<proteinExistence type="inferred from homology"/>
<keyword evidence="6" id="KW-1185">Reference proteome</keyword>
<name>A0A1H7QZN4_9HYPH</name>
<keyword evidence="2" id="KW-0413">Isomerase</keyword>
<evidence type="ECO:0000256" key="2">
    <source>
        <dbReference type="ARBA" id="ARBA00023235"/>
    </source>
</evidence>
<dbReference type="EC" id="5.1.1.8" evidence="4"/>
<evidence type="ECO:0000313" key="5">
    <source>
        <dbReference type="EMBL" id="SEL53198.1"/>
    </source>
</evidence>
<dbReference type="Proteomes" id="UP000199664">
    <property type="component" value="Unassembled WGS sequence"/>
</dbReference>
<dbReference type="Pfam" id="PF05544">
    <property type="entry name" value="Pro_racemase"/>
    <property type="match status" value="1"/>
</dbReference>
<dbReference type="SFLD" id="SFLDS00028">
    <property type="entry name" value="Proline_Racemase"/>
    <property type="match status" value="1"/>
</dbReference>
<evidence type="ECO:0000313" key="6">
    <source>
        <dbReference type="Proteomes" id="UP000199664"/>
    </source>
</evidence>
<accession>A0A1H7QZN4</accession>
<evidence type="ECO:0000256" key="4">
    <source>
        <dbReference type="ARBA" id="ARBA00039135"/>
    </source>
</evidence>
<dbReference type="STRING" id="1036779.SAMN04515666_104185"/>
<dbReference type="Gene3D" id="3.10.310.10">
    <property type="entry name" value="Diaminopimelate Epimerase, Chain A, domain 1"/>
    <property type="match status" value="2"/>
</dbReference>
<dbReference type="AlphaFoldDB" id="A0A1H7QZN4"/>
<dbReference type="RefSeq" id="WP_244543837.1">
    <property type="nucleotide sequence ID" value="NZ_FOAN01000004.1"/>
</dbReference>
<dbReference type="GO" id="GO:0047580">
    <property type="term" value="F:4-hydroxyproline epimerase activity"/>
    <property type="evidence" value="ECO:0007669"/>
    <property type="project" value="UniProtKB-EC"/>
</dbReference>
<organism evidence="5 6">
    <name type="scientific">Bosea lupini</name>
    <dbReference type="NCBI Taxonomy" id="1036779"/>
    <lineage>
        <taxon>Bacteria</taxon>
        <taxon>Pseudomonadati</taxon>
        <taxon>Pseudomonadota</taxon>
        <taxon>Alphaproteobacteria</taxon>
        <taxon>Hyphomicrobiales</taxon>
        <taxon>Boseaceae</taxon>
        <taxon>Bosea</taxon>
    </lineage>
</organism>
<dbReference type="PANTHER" id="PTHR33442:SF1">
    <property type="entry name" value="TRANS-3-HYDROXY-L-PROLINE DEHYDRATASE"/>
    <property type="match status" value="1"/>
</dbReference>
<dbReference type="SUPFAM" id="SSF54506">
    <property type="entry name" value="Diaminopimelate epimerase-like"/>
    <property type="match status" value="1"/>
</dbReference>
<sequence length="343" mass="36521">MTRLSYIDYHTCGEPVRIVTSGYPALTGAGILDKRRQAREQHDHLRRAMMLEPRGHDGMYGVIPIAASHPDAAFGVLFTHNEGYSTMCGHATIALGRYAIEQGLVKASEPVTRFAIEAPCGLVRLACEVKGSQGNWKVGNVSFESVPAFVEARDLVVLVPGYGDVVTDIAYGGAYYCILPASRFGLDLMQTPVEKIVAAAGALTDQVRASRRITHPTEPDLGFLYGTIVTDQAGPGEDSFNLCVFAERQIDRSPTGSGVTARMALDHAKELIPAGQGRRIRSITGGTFIGKVIGPVDFPAAGAVTVEVGGRGHLSGEGSFVIEADDPLGHGFALPKRFAEIVG</sequence>
<dbReference type="GO" id="GO:0016836">
    <property type="term" value="F:hydro-lyase activity"/>
    <property type="evidence" value="ECO:0007669"/>
    <property type="project" value="TreeGrafter"/>
</dbReference>
<dbReference type="FunFam" id="3.10.310.10:FF:000003">
    <property type="entry name" value="Proline racemase"/>
    <property type="match status" value="1"/>
</dbReference>
<gene>
    <name evidence="5" type="ORF">SAMN04515666_104185</name>
</gene>
<dbReference type="InterPro" id="IPR008794">
    <property type="entry name" value="Pro_racemase_fam"/>
</dbReference>